<dbReference type="InterPro" id="IPR005025">
    <property type="entry name" value="FMN_Rdtase-like_dom"/>
</dbReference>
<sequence>MKVTVFNGSPAGKASATHLIAASFLKGAAIAGAEIEHVYLKDYKILQCQGCFACWFKTPGRCVLADEMEHLLNLYRESDIICFATPIYTWNMTALLKNFIDRLIPLKVPQMMETNGHLDMKNQDSTPKKIVILSNSGFPGENNFDVLRASVACAEPILEIYRNCGKLLKSKNPDVLQKVNVWLESVEAAGQELVLQNNVSEEIKTKLQQPLMTIPEYMDYLGM</sequence>
<evidence type="ECO:0000313" key="4">
    <source>
        <dbReference type="EMBL" id="BEH90920.1"/>
    </source>
</evidence>
<dbReference type="InterPro" id="IPR051796">
    <property type="entry name" value="ISF_SsuE-like"/>
</dbReference>
<organism evidence="4 5">
    <name type="scientific">Turicibacter faecis</name>
    <dbReference type="NCBI Taxonomy" id="2963365"/>
    <lineage>
        <taxon>Bacteria</taxon>
        <taxon>Bacillati</taxon>
        <taxon>Bacillota</taxon>
        <taxon>Erysipelotrichia</taxon>
        <taxon>Erysipelotrichales</taxon>
        <taxon>Turicibacteraceae</taxon>
        <taxon>Turicibacter</taxon>
    </lineage>
</organism>
<dbReference type="InterPro" id="IPR029039">
    <property type="entry name" value="Flavoprotein-like_sf"/>
</dbReference>
<evidence type="ECO:0000256" key="1">
    <source>
        <dbReference type="ARBA" id="ARBA00022630"/>
    </source>
</evidence>
<feature type="domain" description="NADPH-dependent FMN reductase-like" evidence="3">
    <location>
        <begin position="1"/>
        <end position="104"/>
    </location>
</feature>
<proteinExistence type="predicted"/>
<dbReference type="Gene3D" id="3.40.50.360">
    <property type="match status" value="1"/>
</dbReference>
<accession>A0ABN6ZB65</accession>
<keyword evidence="1" id="KW-0285">Flavoprotein</keyword>
<evidence type="ECO:0000259" key="3">
    <source>
        <dbReference type="Pfam" id="PF03358"/>
    </source>
</evidence>
<name>A0ABN6ZB65_9FIRM</name>
<dbReference type="PANTHER" id="PTHR43278">
    <property type="entry name" value="NAD(P)H-DEPENDENT FMN-CONTAINING OXIDOREDUCTASE YWQN-RELATED"/>
    <property type="match status" value="1"/>
</dbReference>
<keyword evidence="2" id="KW-0288">FMN</keyword>
<evidence type="ECO:0000256" key="2">
    <source>
        <dbReference type="ARBA" id="ARBA00022643"/>
    </source>
</evidence>
<dbReference type="PANTHER" id="PTHR43278:SF2">
    <property type="entry name" value="IRON-SULFUR FLAVOPROTEIN"/>
    <property type="match status" value="1"/>
</dbReference>
<protein>
    <submittedName>
        <fullName evidence="4">Flavodoxin family protein</fullName>
    </submittedName>
</protein>
<dbReference type="RefSeq" id="WP_262950529.1">
    <property type="nucleotide sequence ID" value="NZ_AP028127.1"/>
</dbReference>
<dbReference type="Pfam" id="PF03358">
    <property type="entry name" value="FMN_red"/>
    <property type="match status" value="1"/>
</dbReference>
<dbReference type="SUPFAM" id="SSF52218">
    <property type="entry name" value="Flavoproteins"/>
    <property type="match status" value="1"/>
</dbReference>
<dbReference type="EMBL" id="AP028127">
    <property type="protein sequence ID" value="BEH90920.1"/>
    <property type="molecule type" value="Genomic_DNA"/>
</dbReference>
<evidence type="ECO:0000313" key="5">
    <source>
        <dbReference type="Proteomes" id="UP001432099"/>
    </source>
</evidence>
<keyword evidence="5" id="KW-1185">Reference proteome</keyword>
<reference evidence="4" key="1">
    <citation type="journal article" date="2024" name="Int. J. Syst. Evol. Microbiol.">
        <title>Turicibacter faecis sp. nov., isolated from faeces of heart failure mouse model.</title>
        <authorList>
            <person name="Imamura Y."/>
            <person name="Motooka D."/>
            <person name="Nakajima Y."/>
            <person name="Ito S."/>
            <person name="Kitakaze M."/>
            <person name="Iida T."/>
            <person name="Nakamura S."/>
        </authorList>
    </citation>
    <scope>NUCLEOTIDE SEQUENCE</scope>
    <source>
        <strain evidence="4">TC023</strain>
    </source>
</reference>
<gene>
    <name evidence="4" type="ORF">T23_10220</name>
</gene>
<dbReference type="Proteomes" id="UP001432099">
    <property type="component" value="Chromosome"/>
</dbReference>